<dbReference type="InterPro" id="IPR019812">
    <property type="entry name" value="Hydgase_assmbl_chp_CS"/>
</dbReference>
<dbReference type="SUPFAM" id="SSF159127">
    <property type="entry name" value="HupF/HypC-like"/>
    <property type="match status" value="1"/>
</dbReference>
<dbReference type="Gene3D" id="2.30.30.140">
    <property type="match status" value="1"/>
</dbReference>
<evidence type="ECO:0000313" key="2">
    <source>
        <dbReference type="EMBL" id="KUF12893.1"/>
    </source>
</evidence>
<accession>A0A0W7WQN7</accession>
<evidence type="ECO:0000256" key="1">
    <source>
        <dbReference type="ARBA" id="ARBA00006018"/>
    </source>
</evidence>
<dbReference type="AlphaFoldDB" id="A0A0W7WQN7"/>
<dbReference type="InterPro" id="IPR001109">
    <property type="entry name" value="Hydrogenase_HupF/HypC"/>
</dbReference>
<dbReference type="PANTHER" id="PTHR35177">
    <property type="entry name" value="HYDROGENASE MATURATION FACTOR HYBG"/>
    <property type="match status" value="1"/>
</dbReference>
<dbReference type="RefSeq" id="WP_058852870.1">
    <property type="nucleotide sequence ID" value="NZ_LOCL01000085.1"/>
</dbReference>
<protein>
    <submittedName>
        <fullName evidence="2">Hydrogenase assembly protein HypC</fullName>
    </submittedName>
</protein>
<organism evidence="2 3">
    <name type="scientific">Streptomyces silvensis</name>
    <dbReference type="NCBI Taxonomy" id="1765722"/>
    <lineage>
        <taxon>Bacteria</taxon>
        <taxon>Bacillati</taxon>
        <taxon>Actinomycetota</taxon>
        <taxon>Actinomycetes</taxon>
        <taxon>Kitasatosporales</taxon>
        <taxon>Streptomycetaceae</taxon>
        <taxon>Streptomyces</taxon>
    </lineage>
</organism>
<evidence type="ECO:0000313" key="3">
    <source>
        <dbReference type="Proteomes" id="UP000054804"/>
    </source>
</evidence>
<reference evidence="2 3" key="1">
    <citation type="submission" date="2015-12" db="EMBL/GenBank/DDBJ databases">
        <title>Draft genome sequence of Streptomyces silvensis ATCC 53525, a producer of novel hormone antagonists.</title>
        <authorList>
            <person name="Johnston C.W."/>
            <person name="Li Y."/>
            <person name="Magarvey N.A."/>
        </authorList>
    </citation>
    <scope>NUCLEOTIDE SEQUENCE [LARGE SCALE GENOMIC DNA]</scope>
    <source>
        <strain evidence="2 3">ATCC 53525</strain>
    </source>
</reference>
<gene>
    <name evidence="2" type="ORF">AT728_40025</name>
</gene>
<dbReference type="GO" id="GO:1902670">
    <property type="term" value="F:carbon dioxide binding"/>
    <property type="evidence" value="ECO:0007669"/>
    <property type="project" value="TreeGrafter"/>
</dbReference>
<keyword evidence="3" id="KW-1185">Reference proteome</keyword>
<dbReference type="PANTHER" id="PTHR35177:SF2">
    <property type="entry name" value="HYDROGENASE MATURATION FACTOR HYBG"/>
    <property type="match status" value="1"/>
</dbReference>
<dbReference type="OrthoDB" id="9806017at2"/>
<comment type="caution">
    <text evidence="2">The sequence shown here is derived from an EMBL/GenBank/DDBJ whole genome shotgun (WGS) entry which is preliminary data.</text>
</comment>
<dbReference type="PRINTS" id="PR00445">
    <property type="entry name" value="HUPFHYPC"/>
</dbReference>
<name>A0A0W7WQN7_9ACTN</name>
<dbReference type="STRING" id="1765722.AT728_40025"/>
<comment type="similarity">
    <text evidence="1">Belongs to the HupF/HypC family.</text>
</comment>
<dbReference type="GO" id="GO:0051604">
    <property type="term" value="P:protein maturation"/>
    <property type="evidence" value="ECO:0007669"/>
    <property type="project" value="TreeGrafter"/>
</dbReference>
<dbReference type="NCBIfam" id="TIGR00074">
    <property type="entry name" value="hypC_hupF"/>
    <property type="match status" value="1"/>
</dbReference>
<dbReference type="FunFam" id="2.30.30.140:FF:000022">
    <property type="entry name" value="Hydrogenase assembly chaperone HybG"/>
    <property type="match status" value="1"/>
</dbReference>
<dbReference type="EMBL" id="LOCL01000085">
    <property type="protein sequence ID" value="KUF12893.1"/>
    <property type="molecule type" value="Genomic_DNA"/>
</dbReference>
<dbReference type="GO" id="GO:0005506">
    <property type="term" value="F:iron ion binding"/>
    <property type="evidence" value="ECO:0007669"/>
    <property type="project" value="TreeGrafter"/>
</dbReference>
<dbReference type="PROSITE" id="PS01097">
    <property type="entry name" value="HUPF_HYPC"/>
    <property type="match status" value="1"/>
</dbReference>
<dbReference type="Proteomes" id="UP000054804">
    <property type="component" value="Unassembled WGS sequence"/>
</dbReference>
<proteinExistence type="inferred from homology"/>
<sequence length="85" mass="8985">MCLGIPGQVLDIRDEDGLRMATVDFGGVRRAVCLSCTPDAAVGTYVIVHVGFAIAEVDETEARRTLGVLRAMADVVEGELGEPLP</sequence>
<dbReference type="Pfam" id="PF01455">
    <property type="entry name" value="HupF_HypC"/>
    <property type="match status" value="1"/>
</dbReference>